<keyword evidence="6 8" id="KW-0472">Membrane</keyword>
<keyword evidence="3 8" id="KW-0812">Transmembrane</keyword>
<feature type="transmembrane region" description="Helical" evidence="8">
    <location>
        <begin position="29"/>
        <end position="48"/>
    </location>
</feature>
<organism evidence="9 10">
    <name type="scientific">Cerasicoccus arenae</name>
    <dbReference type="NCBI Taxonomy" id="424488"/>
    <lineage>
        <taxon>Bacteria</taxon>
        <taxon>Pseudomonadati</taxon>
        <taxon>Verrucomicrobiota</taxon>
        <taxon>Opitutia</taxon>
        <taxon>Puniceicoccales</taxon>
        <taxon>Cerasicoccaceae</taxon>
        <taxon>Cerasicoccus</taxon>
    </lineage>
</organism>
<keyword evidence="7" id="KW-0413">Isomerase</keyword>
<gene>
    <name evidence="9" type="ORF">GCM10007047_15830</name>
</gene>
<dbReference type="AlphaFoldDB" id="A0A8J3GDC1"/>
<accession>A0A8J3GDC1</accession>
<comment type="caution">
    <text evidence="9">The sequence shown here is derived from an EMBL/GenBank/DDBJ whole genome shotgun (WGS) entry which is preliminary data.</text>
</comment>
<reference evidence="9" key="1">
    <citation type="journal article" date="2014" name="Int. J. Syst. Evol. Microbiol.">
        <title>Complete genome sequence of Corynebacterium casei LMG S-19264T (=DSM 44701T), isolated from a smear-ripened cheese.</title>
        <authorList>
            <consortium name="US DOE Joint Genome Institute (JGI-PGF)"/>
            <person name="Walter F."/>
            <person name="Albersmeier A."/>
            <person name="Kalinowski J."/>
            <person name="Ruckert C."/>
        </authorList>
    </citation>
    <scope>NUCLEOTIDE SEQUENCE</scope>
    <source>
        <strain evidence="9">KCTC 12870</strain>
    </source>
</reference>
<dbReference type="RefSeq" id="WP_189513728.1">
    <property type="nucleotide sequence ID" value="NZ_BMXG01000008.1"/>
</dbReference>
<evidence type="ECO:0000313" key="9">
    <source>
        <dbReference type="EMBL" id="GHC00354.1"/>
    </source>
</evidence>
<name>A0A8J3GDC1_9BACT</name>
<dbReference type="GO" id="GO:0016872">
    <property type="term" value="F:intramolecular lyase activity"/>
    <property type="evidence" value="ECO:0007669"/>
    <property type="project" value="InterPro"/>
</dbReference>
<proteinExistence type="predicted"/>
<dbReference type="Proteomes" id="UP000642829">
    <property type="component" value="Unassembled WGS sequence"/>
</dbReference>
<comment type="pathway">
    <text evidence="2">Carotenoid biosynthesis.</text>
</comment>
<dbReference type="GO" id="GO:0016117">
    <property type="term" value="P:carotenoid biosynthetic process"/>
    <property type="evidence" value="ECO:0007669"/>
    <property type="project" value="UniProtKB-KW"/>
</dbReference>
<evidence type="ECO:0000256" key="4">
    <source>
        <dbReference type="ARBA" id="ARBA00022746"/>
    </source>
</evidence>
<evidence type="ECO:0000256" key="7">
    <source>
        <dbReference type="ARBA" id="ARBA00023235"/>
    </source>
</evidence>
<evidence type="ECO:0000256" key="5">
    <source>
        <dbReference type="ARBA" id="ARBA00022989"/>
    </source>
</evidence>
<evidence type="ECO:0000256" key="6">
    <source>
        <dbReference type="ARBA" id="ARBA00023136"/>
    </source>
</evidence>
<evidence type="ECO:0000256" key="2">
    <source>
        <dbReference type="ARBA" id="ARBA00004829"/>
    </source>
</evidence>
<dbReference type="InterPro" id="IPR017825">
    <property type="entry name" value="Lycopene_cyclase_dom"/>
</dbReference>
<feature type="transmembrane region" description="Helical" evidence="8">
    <location>
        <begin position="94"/>
        <end position="112"/>
    </location>
</feature>
<keyword evidence="10" id="KW-1185">Reference proteome</keyword>
<dbReference type="GO" id="GO:0045436">
    <property type="term" value="F:lycopene beta cyclase activity"/>
    <property type="evidence" value="ECO:0007669"/>
    <property type="project" value="UniProtKB-ARBA"/>
</dbReference>
<evidence type="ECO:0000256" key="3">
    <source>
        <dbReference type="ARBA" id="ARBA00022692"/>
    </source>
</evidence>
<evidence type="ECO:0000313" key="10">
    <source>
        <dbReference type="Proteomes" id="UP000642829"/>
    </source>
</evidence>
<dbReference type="NCBIfam" id="TIGR03462">
    <property type="entry name" value="CarR_dom_SF"/>
    <property type="match status" value="1"/>
</dbReference>
<feature type="transmembrane region" description="Helical" evidence="8">
    <location>
        <begin position="6"/>
        <end position="22"/>
    </location>
</feature>
<dbReference type="EMBL" id="BMXG01000008">
    <property type="protein sequence ID" value="GHC00354.1"/>
    <property type="molecule type" value="Genomic_DNA"/>
</dbReference>
<sequence>MTYWGYHLIFTLPLLTALLVWNRDRLRRAHWVCMAIVCAIAFIFTTPWDNYAVWLGIWGFGDNVSLGYPAAGLATSPTNPDGLTWLGHIPFEEYSFFLIESIMVCLLAIRFLPKSKV</sequence>
<dbReference type="GO" id="GO:0016020">
    <property type="term" value="C:membrane"/>
    <property type="evidence" value="ECO:0007669"/>
    <property type="project" value="UniProtKB-SubCell"/>
</dbReference>
<evidence type="ECO:0000256" key="1">
    <source>
        <dbReference type="ARBA" id="ARBA00004141"/>
    </source>
</evidence>
<protein>
    <recommendedName>
        <fullName evidence="11">Lycopene cyclase domain-containing protein</fullName>
    </recommendedName>
</protein>
<reference evidence="9" key="2">
    <citation type="submission" date="2020-09" db="EMBL/GenBank/DDBJ databases">
        <authorList>
            <person name="Sun Q."/>
            <person name="Kim S."/>
        </authorList>
    </citation>
    <scope>NUCLEOTIDE SEQUENCE</scope>
    <source>
        <strain evidence="9">KCTC 12870</strain>
    </source>
</reference>
<keyword evidence="5 8" id="KW-1133">Transmembrane helix</keyword>
<keyword evidence="4" id="KW-0125">Carotenoid biosynthesis</keyword>
<evidence type="ECO:0000256" key="8">
    <source>
        <dbReference type="SAM" id="Phobius"/>
    </source>
</evidence>
<evidence type="ECO:0008006" key="11">
    <source>
        <dbReference type="Google" id="ProtNLM"/>
    </source>
</evidence>
<comment type="subcellular location">
    <subcellularLocation>
        <location evidence="1">Membrane</location>
        <topology evidence="1">Multi-pass membrane protein</topology>
    </subcellularLocation>
</comment>